<proteinExistence type="predicted"/>
<evidence type="ECO:0000313" key="2">
    <source>
        <dbReference type="Proteomes" id="UP001549047"/>
    </source>
</evidence>
<comment type="caution">
    <text evidence="1">The sequence shown here is derived from an EMBL/GenBank/DDBJ whole genome shotgun (WGS) entry which is preliminary data.</text>
</comment>
<evidence type="ECO:0000313" key="1">
    <source>
        <dbReference type="EMBL" id="MET3613396.1"/>
    </source>
</evidence>
<dbReference type="EMBL" id="JBEPMB010000002">
    <property type="protein sequence ID" value="MET3613396.1"/>
    <property type="molecule type" value="Genomic_DNA"/>
</dbReference>
<accession>A0ABV2IY95</accession>
<dbReference type="Proteomes" id="UP001549047">
    <property type="component" value="Unassembled WGS sequence"/>
</dbReference>
<sequence length="41" mass="4630">MAFDRLRGRIIEIARTSYGRTHRPTIELDLRAIGSSLQTAS</sequence>
<protein>
    <recommendedName>
        <fullName evidence="3">Transposase</fullName>
    </recommendedName>
</protein>
<name>A0ABV2IY95_9HYPH</name>
<evidence type="ECO:0008006" key="3">
    <source>
        <dbReference type="Google" id="ProtNLM"/>
    </source>
</evidence>
<reference evidence="1 2" key="1">
    <citation type="submission" date="2024-06" db="EMBL/GenBank/DDBJ databases">
        <title>Genomic Encyclopedia of Type Strains, Phase IV (KMG-IV): sequencing the most valuable type-strain genomes for metagenomic binning, comparative biology and taxonomic classification.</title>
        <authorList>
            <person name="Goeker M."/>
        </authorList>
    </citation>
    <scope>NUCLEOTIDE SEQUENCE [LARGE SCALE GENOMIC DNA]</scope>
    <source>
        <strain evidence="1 2">DSM 29780</strain>
    </source>
</reference>
<organism evidence="1 2">
    <name type="scientific">Rhizobium aquaticum</name>
    <dbReference type="NCBI Taxonomy" id="1549636"/>
    <lineage>
        <taxon>Bacteria</taxon>
        <taxon>Pseudomonadati</taxon>
        <taxon>Pseudomonadota</taxon>
        <taxon>Alphaproteobacteria</taxon>
        <taxon>Hyphomicrobiales</taxon>
        <taxon>Rhizobiaceae</taxon>
        <taxon>Rhizobium/Agrobacterium group</taxon>
        <taxon>Rhizobium</taxon>
    </lineage>
</organism>
<keyword evidence="2" id="KW-1185">Reference proteome</keyword>
<gene>
    <name evidence="1" type="ORF">ABID16_001725</name>
</gene>